<feature type="region of interest" description="Disordered" evidence="1">
    <location>
        <begin position="85"/>
        <end position="118"/>
    </location>
</feature>
<evidence type="ECO:0000313" key="4">
    <source>
        <dbReference type="Proteomes" id="UP000220629"/>
    </source>
</evidence>
<dbReference type="AlphaFoldDB" id="A0A2A7SB79"/>
<dbReference type="RefSeq" id="WP_063771315.1">
    <property type="nucleotide sequence ID" value="NZ_CADEQC010000004.1"/>
</dbReference>
<sequence length="118" mass="12703">MSPVLSPFARALEARVQYAYAVCTTDIGSPAWFTHLAAARQHAIALGRAHAAQDSYECPNLIADIPMLRAAYESAVLDMRRSRLGQADAEAPEKTPLCSRNLGGRQEQRAPGPAQAQA</sequence>
<dbReference type="Proteomes" id="UP001059745">
    <property type="component" value="Plasmid unnamed2"/>
</dbReference>
<evidence type="ECO:0000313" key="2">
    <source>
        <dbReference type="EMBL" id="PEH40545.1"/>
    </source>
</evidence>
<gene>
    <name evidence="2" type="ORF">CRM94_16160</name>
    <name evidence="3" type="ORF">NYZ96_35725</name>
</gene>
<dbReference type="Proteomes" id="UP000220629">
    <property type="component" value="Unassembled WGS sequence"/>
</dbReference>
<name>A0A2A7SB79_BURGA</name>
<organism evidence="2 4">
    <name type="scientific">Burkholderia gladioli</name>
    <name type="common">Pseudomonas marginata</name>
    <name type="synonym">Phytomonas marginata</name>
    <dbReference type="NCBI Taxonomy" id="28095"/>
    <lineage>
        <taxon>Bacteria</taxon>
        <taxon>Pseudomonadati</taxon>
        <taxon>Pseudomonadota</taxon>
        <taxon>Betaproteobacteria</taxon>
        <taxon>Burkholderiales</taxon>
        <taxon>Burkholderiaceae</taxon>
        <taxon>Burkholderia</taxon>
    </lineage>
</organism>
<proteinExistence type="predicted"/>
<keyword evidence="3" id="KW-0614">Plasmid</keyword>
<accession>A0A2A7SB79</accession>
<geneLocation type="plasmid" evidence="3 5">
    <name>unnamed2</name>
</geneLocation>
<reference evidence="3" key="3">
    <citation type="submission" date="2022-09" db="EMBL/GenBank/DDBJ databases">
        <title>Genomic of Burkholderia gladioli.</title>
        <authorList>
            <person name="Wu H."/>
        </authorList>
    </citation>
    <scope>NUCLEOTIDE SEQUENCE</scope>
    <source>
        <strain evidence="3">ZN-S4</strain>
        <plasmid evidence="3">unnamed2</plasmid>
    </source>
</reference>
<evidence type="ECO:0000313" key="5">
    <source>
        <dbReference type="Proteomes" id="UP001059745"/>
    </source>
</evidence>
<dbReference type="EMBL" id="CP104217">
    <property type="protein sequence ID" value="UWX75520.1"/>
    <property type="molecule type" value="Genomic_DNA"/>
</dbReference>
<reference evidence="2" key="2">
    <citation type="submission" date="2017-09" db="EMBL/GenBank/DDBJ databases">
        <title>FDA dAtabase for Regulatory Grade micrObial Sequences (FDA-ARGOS): Supporting development and validation of Infectious Disease Dx tests.</title>
        <authorList>
            <person name="Minogue T."/>
            <person name="Wolcott M."/>
            <person name="Wasieloski L."/>
            <person name="Aguilar W."/>
            <person name="Moore D."/>
            <person name="Tallon L.J."/>
            <person name="Sadzewicz L."/>
            <person name="Ott S."/>
            <person name="Zhao X."/>
            <person name="Nagaraj S."/>
            <person name="Vavikolanu K."/>
            <person name="Aluvathingal J."/>
            <person name="Nadendla S."/>
            <person name="Sichtig H."/>
        </authorList>
    </citation>
    <scope>NUCLEOTIDE SEQUENCE</scope>
    <source>
        <strain evidence="2">FDAARGOS_390</strain>
    </source>
</reference>
<reference evidence="4" key="1">
    <citation type="submission" date="2017-09" db="EMBL/GenBank/DDBJ databases">
        <title>FDA dAtabase for Regulatory Grade micrObial Sequences (FDA-ARGOS): Supporting development and validation of Infectious Disease Dx tests.</title>
        <authorList>
            <person name="Minogue T."/>
            <person name="Wolcott M."/>
            <person name="Wasieloski L."/>
            <person name="Aguilar W."/>
            <person name="Moore D."/>
            <person name="Tallon L."/>
            <person name="Sadzewicz L."/>
            <person name="Ott S."/>
            <person name="Zhao X."/>
            <person name="Nagaraj S."/>
            <person name="Vavikolanu K."/>
            <person name="Aluvathingal J."/>
            <person name="Nadendla S."/>
            <person name="Sichtig H."/>
        </authorList>
    </citation>
    <scope>NUCLEOTIDE SEQUENCE [LARGE SCALE GENOMIC DNA]</scope>
    <source>
        <strain evidence="4">FDAARGOS_390</strain>
    </source>
</reference>
<protein>
    <submittedName>
        <fullName evidence="2">Uncharacterized protein</fullName>
    </submittedName>
</protein>
<dbReference type="EMBL" id="PDDY01000002">
    <property type="protein sequence ID" value="PEH40545.1"/>
    <property type="molecule type" value="Genomic_DNA"/>
</dbReference>
<evidence type="ECO:0000256" key="1">
    <source>
        <dbReference type="SAM" id="MobiDB-lite"/>
    </source>
</evidence>
<evidence type="ECO:0000313" key="3">
    <source>
        <dbReference type="EMBL" id="UWX75520.1"/>
    </source>
</evidence>